<dbReference type="EMBL" id="UGMS01000004">
    <property type="protein sequence ID" value="STW79872.1"/>
    <property type="molecule type" value="Genomic_DNA"/>
</dbReference>
<protein>
    <submittedName>
        <fullName evidence="1">Uncharacterized protein</fullName>
    </submittedName>
</protein>
<dbReference type="Proteomes" id="UP000254863">
    <property type="component" value="Unassembled WGS sequence"/>
</dbReference>
<proteinExistence type="predicted"/>
<comment type="caution">
    <text evidence="1">The sequence shown here is derived from an EMBL/GenBank/DDBJ whole genome shotgun (WGS) entry which is preliminary data.</text>
</comment>
<name>A0A7H4PN99_9ENTR</name>
<accession>A0A7H4PN99</accession>
<sequence length="50" mass="5633">MRVGVVARQNYLTSLKNKAVPGDAIGQRQHRKHAAGGVFIQHRRLIMPRV</sequence>
<evidence type="ECO:0000313" key="1">
    <source>
        <dbReference type="EMBL" id="STW79872.1"/>
    </source>
</evidence>
<evidence type="ECO:0000313" key="2">
    <source>
        <dbReference type="Proteomes" id="UP000254863"/>
    </source>
</evidence>
<gene>
    <name evidence="1" type="ORF">NCTC11685_07219</name>
</gene>
<reference evidence="1 2" key="1">
    <citation type="submission" date="2018-06" db="EMBL/GenBank/DDBJ databases">
        <authorList>
            <consortium name="Pathogen Informatics"/>
            <person name="Doyle S."/>
        </authorList>
    </citation>
    <scope>NUCLEOTIDE SEQUENCE [LARGE SCALE GENOMIC DNA]</scope>
    <source>
        <strain evidence="1 2">NCTC11685</strain>
    </source>
</reference>
<dbReference type="AlphaFoldDB" id="A0A7H4PN99"/>
<organism evidence="1 2">
    <name type="scientific">Klebsiella michiganensis</name>
    <dbReference type="NCBI Taxonomy" id="1134687"/>
    <lineage>
        <taxon>Bacteria</taxon>
        <taxon>Pseudomonadati</taxon>
        <taxon>Pseudomonadota</taxon>
        <taxon>Gammaproteobacteria</taxon>
        <taxon>Enterobacterales</taxon>
        <taxon>Enterobacteriaceae</taxon>
        <taxon>Klebsiella/Raoultella group</taxon>
        <taxon>Klebsiella</taxon>
    </lineage>
</organism>